<evidence type="ECO:0000313" key="5">
    <source>
        <dbReference type="Proteomes" id="UP000234181"/>
    </source>
</evidence>
<keyword evidence="5" id="KW-1185">Reference proteome</keyword>
<evidence type="ECO:0000313" key="3">
    <source>
        <dbReference type="EMBL" id="SON92663.1"/>
    </source>
</evidence>
<dbReference type="Proteomes" id="UP000234166">
    <property type="component" value="Unassembled WGS sequence"/>
</dbReference>
<accession>A0AB38E5Y3</accession>
<comment type="caution">
    <text evidence="3">The sequence shown here is derived from an EMBL/GenBank/DDBJ whole genome shotgun (WGS) entry which is preliminary data.</text>
</comment>
<evidence type="ECO:0000256" key="1">
    <source>
        <dbReference type="SAM" id="MobiDB-lite"/>
    </source>
</evidence>
<dbReference type="Proteomes" id="UP000234181">
    <property type="component" value="Unassembled WGS sequence"/>
</dbReference>
<dbReference type="EMBL" id="OCYS01000139">
    <property type="protein sequence ID" value="SON92663.1"/>
    <property type="molecule type" value="Genomic_DNA"/>
</dbReference>
<proteinExistence type="predicted"/>
<protein>
    <submittedName>
        <fullName evidence="3">Uncharacterized protein</fullName>
    </submittedName>
</protein>
<reference evidence="4 5" key="1">
    <citation type="submission" date="2017-10" db="EMBL/GenBank/DDBJ databases">
        <authorList>
            <person name="Regsiter A."/>
            <person name="William W."/>
        </authorList>
    </citation>
    <scope>NUCLEOTIDE SEQUENCE [LARGE SCALE GENOMIC DNA]</scope>
    <source>
        <strain evidence="2 5">CFBP6984</strain>
        <strain evidence="3 4">CFBP7430</strain>
    </source>
</reference>
<evidence type="ECO:0000313" key="4">
    <source>
        <dbReference type="Proteomes" id="UP000234166"/>
    </source>
</evidence>
<dbReference type="AlphaFoldDB" id="A0AB38E5Y3"/>
<feature type="region of interest" description="Disordered" evidence="1">
    <location>
        <begin position="33"/>
        <end position="60"/>
    </location>
</feature>
<evidence type="ECO:0000313" key="2">
    <source>
        <dbReference type="EMBL" id="SON88225.1"/>
    </source>
</evidence>
<name>A0AB38E5Y3_XANCH</name>
<organism evidence="3 4">
    <name type="scientific">Xanthomonas campestris pv. phaseoli</name>
    <dbReference type="NCBI Taxonomy" id="317013"/>
    <lineage>
        <taxon>Bacteria</taxon>
        <taxon>Pseudomonadati</taxon>
        <taxon>Pseudomonadota</taxon>
        <taxon>Gammaproteobacteria</taxon>
        <taxon>Lysobacterales</taxon>
        <taxon>Lysobacteraceae</taxon>
        <taxon>Xanthomonas</taxon>
    </lineage>
</organism>
<gene>
    <name evidence="2" type="ORF">XAP6984_840001</name>
    <name evidence="3" type="ORF">XAP7430_800001</name>
</gene>
<dbReference type="EMBL" id="OCYT01000144">
    <property type="protein sequence ID" value="SON88225.1"/>
    <property type="molecule type" value="Genomic_DNA"/>
</dbReference>
<dbReference type="RefSeq" id="WP_209224671.1">
    <property type="nucleotide sequence ID" value="NZ_JAGHYC010000120.1"/>
</dbReference>
<sequence>MRNVSAVLALHDAADGRAGAAGHSAAPEAMHCIGAAPAPHPPDGISNGIHQKRHDTPRVS</sequence>